<dbReference type="AlphaFoldDB" id="A0A3B0T0M1"/>
<organism evidence="1">
    <name type="scientific">hydrothermal vent metagenome</name>
    <dbReference type="NCBI Taxonomy" id="652676"/>
    <lineage>
        <taxon>unclassified sequences</taxon>
        <taxon>metagenomes</taxon>
        <taxon>ecological metagenomes</taxon>
    </lineage>
</organism>
<sequence length="180" mass="20378">MPLGIVVERRASIHAWADDIWMPVTVVAGAPMGADWSLMVSGTGWDRYLAATLLLELHHKETDDYIFNLMSKTPTLYVVLRQTGEEDKKDENGKTIPVRAHLVTASPNEAEAHLESDEEIVEKVTMPPDVLIWVEAFIDRHHIDEPFIKRRKTKIKVEDHLFGKEPIFSTRRTGPSGSKP</sequence>
<evidence type="ECO:0008006" key="2">
    <source>
        <dbReference type="Google" id="ProtNLM"/>
    </source>
</evidence>
<name>A0A3B0T0M1_9ZZZZ</name>
<dbReference type="Pfam" id="PF11749">
    <property type="entry name" value="DUF3305"/>
    <property type="match status" value="1"/>
</dbReference>
<protein>
    <recommendedName>
        <fullName evidence="2">Molybdopterin-guanine dinucleotide biosynthesis protein MobA</fullName>
    </recommendedName>
</protein>
<dbReference type="InterPro" id="IPR021736">
    <property type="entry name" value="DUF3305"/>
</dbReference>
<gene>
    <name evidence="1" type="ORF">MNBD_ALPHA09-1474</name>
</gene>
<proteinExistence type="predicted"/>
<dbReference type="EMBL" id="UOEM01000036">
    <property type="protein sequence ID" value="VAW11865.1"/>
    <property type="molecule type" value="Genomic_DNA"/>
</dbReference>
<accession>A0A3B0T0M1</accession>
<reference evidence="1" key="1">
    <citation type="submission" date="2018-06" db="EMBL/GenBank/DDBJ databases">
        <authorList>
            <person name="Zhirakovskaya E."/>
        </authorList>
    </citation>
    <scope>NUCLEOTIDE SEQUENCE</scope>
</reference>
<evidence type="ECO:0000313" key="1">
    <source>
        <dbReference type="EMBL" id="VAW11865.1"/>
    </source>
</evidence>